<evidence type="ECO:0000256" key="2">
    <source>
        <dbReference type="ARBA" id="ARBA00013064"/>
    </source>
</evidence>
<feature type="region of interest" description="Disordered" evidence="5">
    <location>
        <begin position="746"/>
        <end position="776"/>
    </location>
</feature>
<keyword evidence="3" id="KW-0378">Hydrolase</keyword>
<feature type="compositionally biased region" description="Polar residues" evidence="5">
    <location>
        <begin position="482"/>
        <end position="493"/>
    </location>
</feature>
<proteinExistence type="inferred from homology"/>
<dbReference type="PROSITE" id="PS50056">
    <property type="entry name" value="TYR_PHOSPHATASE_2"/>
    <property type="match status" value="1"/>
</dbReference>
<dbReference type="GO" id="GO:0005737">
    <property type="term" value="C:cytoplasm"/>
    <property type="evidence" value="ECO:0007669"/>
    <property type="project" value="TreeGrafter"/>
</dbReference>
<dbReference type="InterPro" id="IPR029021">
    <property type="entry name" value="Prot-tyrosine_phosphatase-like"/>
</dbReference>
<dbReference type="Proteomes" id="UP000780801">
    <property type="component" value="Unassembled WGS sequence"/>
</dbReference>
<dbReference type="InterPro" id="IPR020422">
    <property type="entry name" value="TYR_PHOSPHATASE_DUAL_dom"/>
</dbReference>
<comment type="similarity">
    <text evidence="1">Belongs to the protein-tyrosine phosphatase family. Non-receptor class dual specificity subfamily.</text>
</comment>
<name>A0A9P6FUK4_9FUNG</name>
<evidence type="ECO:0000313" key="8">
    <source>
        <dbReference type="Proteomes" id="UP000780801"/>
    </source>
</evidence>
<evidence type="ECO:0000256" key="5">
    <source>
        <dbReference type="SAM" id="MobiDB-lite"/>
    </source>
</evidence>
<evidence type="ECO:0000256" key="4">
    <source>
        <dbReference type="ARBA" id="ARBA00022912"/>
    </source>
</evidence>
<dbReference type="InterPro" id="IPR000387">
    <property type="entry name" value="Tyr_Pase_dom"/>
</dbReference>
<dbReference type="SMART" id="SM00195">
    <property type="entry name" value="DSPc"/>
    <property type="match status" value="1"/>
</dbReference>
<organism evidence="7 8">
    <name type="scientific">Lunasporangiospora selenospora</name>
    <dbReference type="NCBI Taxonomy" id="979761"/>
    <lineage>
        <taxon>Eukaryota</taxon>
        <taxon>Fungi</taxon>
        <taxon>Fungi incertae sedis</taxon>
        <taxon>Mucoromycota</taxon>
        <taxon>Mortierellomycotina</taxon>
        <taxon>Mortierellomycetes</taxon>
        <taxon>Mortierellales</taxon>
        <taxon>Mortierellaceae</taxon>
        <taxon>Lunasporangiospora</taxon>
    </lineage>
</organism>
<dbReference type="InterPro" id="IPR036873">
    <property type="entry name" value="Rhodanese-like_dom_sf"/>
</dbReference>
<dbReference type="GO" id="GO:0043409">
    <property type="term" value="P:negative regulation of MAPK cascade"/>
    <property type="evidence" value="ECO:0007669"/>
    <property type="project" value="TreeGrafter"/>
</dbReference>
<dbReference type="PANTHER" id="PTHR10159:SF530">
    <property type="entry name" value="DUAL SPECIFICITY PROTEIN PHOSPHATASE DDB_G0271350-RELATED"/>
    <property type="match status" value="1"/>
</dbReference>
<feature type="region of interest" description="Disordered" evidence="5">
    <location>
        <begin position="421"/>
        <end position="442"/>
    </location>
</feature>
<dbReference type="Pfam" id="PF00782">
    <property type="entry name" value="DSPc"/>
    <property type="match status" value="1"/>
</dbReference>
<protein>
    <recommendedName>
        <fullName evidence="2">protein-tyrosine-phosphatase</fullName>
        <ecNumber evidence="2">3.1.3.48</ecNumber>
    </recommendedName>
</protein>
<sequence length="826" mass="88225">MISASSTPNTTPSSSPTETSSSHLLISSPRVSELTPFPASALSPAKLASLIERVQYQKKGMGPSGSKPLILDLRMNSDADPMTIVYSININLPTLLMRRYRRGGAVTSFALESFITIPSDKDLYHLIQDEWRQEQEQSSEPIVHDVVVLDQDMRSGKEEYGRSASSAWTLVSVLERGGGNCGGPIRLWYLDGGFDSFQAWDASGKYLARLGSDIGIDSEIPEQGEPPKLDLLDMPVVRRQEDDAVHPFSAPLTLPSQSTANGTLSNTIPLDDKTTQAIDHAVSLTNASLGGTPRRSAPARRESLFSLNTKSLQRPPGLSRAQTIGVSAINVKPLSVPTLNTSTSLQPLHEGGGNGVAPPLPPLRHKESWLTVPGAPVVSSPAQSLASMSLGNNSMEIANSASTDYTGSQWSVHGGHGGFTYGDNNISPDQQHHGAGAVGLSGRKSFSSTTTLNSMHYSGVASGIQEEDEGHPTSLGRGRSDSGLNGTFFNNPSYLRRHHSSGAAGQMPPPTPTFGEGFQQQFMEAGPFGSSNHGGFSPEYSYPRMFQDGINSNYNSGAVAYGNGQVGGYDDALMEEGADEGEQEISCILPNFLYLGPEIVTKEQVQELERLGVKRVLNMARECEDALVANEPGWEYHKIGVQDYVEADVSAGLLQAVDIIASSPESAIYVHCKAGKSRSVTATIAYLITHLHKAYNHVLAQRPCMCPNIGFVTELMRMEEKILGTERAGGLVRAGSLNSIMSLSTASMTGQGEGNDKHQRHHHHLSLQHHHSPSLSVGTMASATAATSPTLVKSGGLTAKSSMSSLVMLTASSSPPPPTPHPLQPF</sequence>
<dbReference type="AlphaFoldDB" id="A0A9P6FUK4"/>
<dbReference type="GO" id="GO:0004725">
    <property type="term" value="F:protein tyrosine phosphatase activity"/>
    <property type="evidence" value="ECO:0007669"/>
    <property type="project" value="UniProtKB-EC"/>
</dbReference>
<comment type="caution">
    <text evidence="7">The sequence shown here is derived from an EMBL/GenBank/DDBJ whole genome shotgun (WGS) entry which is preliminary data.</text>
</comment>
<dbReference type="EMBL" id="JAABOA010001383">
    <property type="protein sequence ID" value="KAF9581657.1"/>
    <property type="molecule type" value="Genomic_DNA"/>
</dbReference>
<keyword evidence="4" id="KW-0904">Protein phosphatase</keyword>
<accession>A0A9P6FUK4</accession>
<dbReference type="SUPFAM" id="SSF52799">
    <property type="entry name" value="(Phosphotyrosine protein) phosphatases II"/>
    <property type="match status" value="1"/>
</dbReference>
<dbReference type="InterPro" id="IPR000340">
    <property type="entry name" value="Dual-sp_phosphatase_cat-dom"/>
</dbReference>
<gene>
    <name evidence="7" type="ORF">BGW38_001243</name>
</gene>
<evidence type="ECO:0000313" key="7">
    <source>
        <dbReference type="EMBL" id="KAF9581657.1"/>
    </source>
</evidence>
<feature type="region of interest" description="Disordered" evidence="5">
    <location>
        <begin position="465"/>
        <end position="515"/>
    </location>
</feature>
<dbReference type="Gene3D" id="3.90.190.10">
    <property type="entry name" value="Protein tyrosine phosphatase superfamily"/>
    <property type="match status" value="1"/>
</dbReference>
<feature type="compositionally biased region" description="Low complexity" evidence="5">
    <location>
        <begin position="1"/>
        <end position="22"/>
    </location>
</feature>
<dbReference type="Gene3D" id="3.40.250.10">
    <property type="entry name" value="Rhodanese-like domain"/>
    <property type="match status" value="1"/>
</dbReference>
<feature type="compositionally biased region" description="Basic residues" evidence="5">
    <location>
        <begin position="758"/>
        <end position="772"/>
    </location>
</feature>
<dbReference type="CDD" id="cd14498">
    <property type="entry name" value="DSP"/>
    <property type="match status" value="1"/>
</dbReference>
<keyword evidence="8" id="KW-1185">Reference proteome</keyword>
<evidence type="ECO:0000259" key="6">
    <source>
        <dbReference type="PROSITE" id="PS50056"/>
    </source>
</evidence>
<feature type="region of interest" description="Disordered" evidence="5">
    <location>
        <begin position="1"/>
        <end position="25"/>
    </location>
</feature>
<evidence type="ECO:0000256" key="3">
    <source>
        <dbReference type="ARBA" id="ARBA00022801"/>
    </source>
</evidence>
<dbReference type="OrthoDB" id="273181at2759"/>
<reference evidence="7" key="1">
    <citation type="journal article" date="2020" name="Fungal Divers.">
        <title>Resolving the Mortierellaceae phylogeny through synthesis of multi-gene phylogenetics and phylogenomics.</title>
        <authorList>
            <person name="Vandepol N."/>
            <person name="Liber J."/>
            <person name="Desiro A."/>
            <person name="Na H."/>
            <person name="Kennedy M."/>
            <person name="Barry K."/>
            <person name="Grigoriev I.V."/>
            <person name="Miller A.N."/>
            <person name="O'Donnell K."/>
            <person name="Stajich J.E."/>
            <person name="Bonito G."/>
        </authorList>
    </citation>
    <scope>NUCLEOTIDE SEQUENCE</scope>
    <source>
        <strain evidence="7">KOD1015</strain>
    </source>
</reference>
<dbReference type="EC" id="3.1.3.48" evidence="2"/>
<evidence type="ECO:0000256" key="1">
    <source>
        <dbReference type="ARBA" id="ARBA00008601"/>
    </source>
</evidence>
<feature type="domain" description="Tyrosine specific protein phosphatases" evidence="6">
    <location>
        <begin position="651"/>
        <end position="688"/>
    </location>
</feature>
<dbReference type="PANTHER" id="PTHR10159">
    <property type="entry name" value="DUAL SPECIFICITY PROTEIN PHOSPHATASE"/>
    <property type="match status" value="1"/>
</dbReference>